<evidence type="ECO:0000256" key="1">
    <source>
        <dbReference type="SAM" id="Phobius"/>
    </source>
</evidence>
<keyword evidence="1" id="KW-1133">Transmembrane helix</keyword>
<feature type="transmembrane region" description="Helical" evidence="1">
    <location>
        <begin position="14"/>
        <end position="34"/>
    </location>
</feature>
<dbReference type="Pfam" id="PF07087">
    <property type="entry name" value="DUF1353"/>
    <property type="match status" value="1"/>
</dbReference>
<dbReference type="EMBL" id="CP053697">
    <property type="protein sequence ID" value="QKE62921.1"/>
    <property type="molecule type" value="Genomic_DNA"/>
</dbReference>
<dbReference type="RefSeq" id="WP_173205516.1">
    <property type="nucleotide sequence ID" value="NZ_CP053697.2"/>
</dbReference>
<reference evidence="2" key="1">
    <citation type="submission" date="2020-07" db="EMBL/GenBank/DDBJ databases">
        <title>Nitrate ammonifying Pseudomonas campi sp. nov. isolated from German agricultural grassland.</title>
        <authorList>
            <person name="Timsy T."/>
            <person name="Ulrich A."/>
            <person name="Spanner T."/>
            <person name="Foesel B."/>
            <person name="Kolb S."/>
            <person name="Horn M.A."/>
            <person name="Behrendt U."/>
        </authorList>
    </citation>
    <scope>NUCLEOTIDE SEQUENCE</scope>
    <source>
        <strain evidence="2">S1-A32-2</strain>
    </source>
</reference>
<evidence type="ECO:0000313" key="3">
    <source>
        <dbReference type="Proteomes" id="UP000501379"/>
    </source>
</evidence>
<organism evidence="2 3">
    <name type="scientific">Aquipseudomonas campi</name>
    <dbReference type="NCBI Taxonomy" id="2731681"/>
    <lineage>
        <taxon>Bacteria</taxon>
        <taxon>Pseudomonadati</taxon>
        <taxon>Pseudomonadota</taxon>
        <taxon>Gammaproteobacteria</taxon>
        <taxon>Pseudomonadales</taxon>
        <taxon>Pseudomonadaceae</taxon>
        <taxon>Aquipseudomonas</taxon>
    </lineage>
</organism>
<name>A0A6M8F6R7_9GAMM</name>
<dbReference type="AlphaFoldDB" id="A0A6M8F6R7"/>
<feature type="transmembrane region" description="Helical" evidence="1">
    <location>
        <begin position="40"/>
        <end position="58"/>
    </location>
</feature>
<proteinExistence type="predicted"/>
<evidence type="ECO:0000313" key="2">
    <source>
        <dbReference type="EMBL" id="QKE62921.1"/>
    </source>
</evidence>
<sequence>MQYRPLTRSLVRNFGNLLVSAIGLLLLALAWWLAPQLIPLLLACGVLVYLGVLLPRWIGRSERLRRAEAARQAGVAKWGFHCRDHAGPWLNYIDYPLLRHEPCLAGRFFYSEWLVIHDGLLIVNPGPSRVDLEHGEVRYDFTCSNTYAWDGCTPKVPFYWVAILGIPDWWEKLHRIQRLQQGQVQESQVFWPLAHPASLVHDALYQYLNVAPLAKHEADRLFMRMLREAGMAWPLAFAYYLSVRLFGAPDIRGPARANSTLRCISALPHSTPATPENLVDLPGSA</sequence>
<dbReference type="Proteomes" id="UP000501379">
    <property type="component" value="Chromosome"/>
</dbReference>
<protein>
    <submittedName>
        <fullName evidence="2">DUF1353 domain-containing protein</fullName>
    </submittedName>
</protein>
<keyword evidence="3" id="KW-1185">Reference proteome</keyword>
<accession>A0A6M8F6R7</accession>
<keyword evidence="1" id="KW-0472">Membrane</keyword>
<gene>
    <name evidence="2" type="ORF">HNE05_05950</name>
</gene>
<dbReference type="KEGG" id="pcam:HNE05_05950"/>
<dbReference type="InterPro" id="IPR010767">
    <property type="entry name" value="Phage_CGC-2007_Cje0229"/>
</dbReference>
<keyword evidence="1" id="KW-0812">Transmembrane</keyword>